<dbReference type="InterPro" id="IPR005069">
    <property type="entry name" value="Nucl-diP-sugar_transferase"/>
</dbReference>
<feature type="domain" description="Nucleotide-diphospho-sugar transferase" evidence="1">
    <location>
        <begin position="32"/>
        <end position="238"/>
    </location>
</feature>
<dbReference type="PANTHER" id="PTHR47032:SF1">
    <property type="entry name" value="UDP-D-XYLOSE:L-FUCOSE ALPHA-1,3-D-XYLOSYLTRANSFERASE-RELATED"/>
    <property type="match status" value="1"/>
</dbReference>
<sequence>MDIPVLITYSNYGYIDFAKNLIISLAKVVKHHKLHFYCLDKQTYEELSKQPHDFLILELCEHDVSSEFQKYNAKEYRKIVHTKMSILRKAFEKYSFLHFIDCDVVCLKEPDASHYVRYSQFDVTFQYDWKFVRNAPIVHYGLWQCTGNMSMRKTEGTMYLISQIEEYQIRYPERNDQECLAEIFLDAKIRDVRYYRKTRFSVYPVEEYTNGAWKGNRSKIYFFHANHVIGKQAKIDLLKRFNQWFIQ</sequence>
<reference evidence="2" key="1">
    <citation type="journal article" date="2020" name="Nature">
        <title>Giant virus diversity and host interactions through global metagenomics.</title>
        <authorList>
            <person name="Schulz F."/>
            <person name="Roux S."/>
            <person name="Paez-Espino D."/>
            <person name="Jungbluth S."/>
            <person name="Walsh D.A."/>
            <person name="Denef V.J."/>
            <person name="McMahon K.D."/>
            <person name="Konstantinidis K.T."/>
            <person name="Eloe-Fadrosh E.A."/>
            <person name="Kyrpides N.C."/>
            <person name="Woyke T."/>
        </authorList>
    </citation>
    <scope>NUCLEOTIDE SEQUENCE</scope>
    <source>
        <strain evidence="2">GVMAG-M-3300009185-7</strain>
    </source>
</reference>
<dbReference type="PANTHER" id="PTHR47032">
    <property type="entry name" value="UDP-D-XYLOSE:L-FUCOSE ALPHA-1,3-D-XYLOSYLTRANSFERASE-RELATED"/>
    <property type="match status" value="1"/>
</dbReference>
<dbReference type="InterPro" id="IPR052636">
    <property type="entry name" value="UDP-D-xylose:L-fucose_XylT"/>
</dbReference>
<dbReference type="EMBL" id="MN739050">
    <property type="protein sequence ID" value="QHS86011.1"/>
    <property type="molecule type" value="Genomic_DNA"/>
</dbReference>
<dbReference type="SUPFAM" id="SSF53448">
    <property type="entry name" value="Nucleotide-diphospho-sugar transferases"/>
    <property type="match status" value="1"/>
</dbReference>
<dbReference type="GO" id="GO:0005794">
    <property type="term" value="C:Golgi apparatus"/>
    <property type="evidence" value="ECO:0007669"/>
    <property type="project" value="TreeGrafter"/>
</dbReference>
<dbReference type="InterPro" id="IPR029044">
    <property type="entry name" value="Nucleotide-diphossugar_trans"/>
</dbReference>
<name>A0A6C0B2K0_9ZZZZ</name>
<proteinExistence type="predicted"/>
<organism evidence="2">
    <name type="scientific">viral metagenome</name>
    <dbReference type="NCBI Taxonomy" id="1070528"/>
    <lineage>
        <taxon>unclassified sequences</taxon>
        <taxon>metagenomes</taxon>
        <taxon>organismal metagenomes</taxon>
    </lineage>
</organism>
<protein>
    <recommendedName>
        <fullName evidence="1">Nucleotide-diphospho-sugar transferase domain-containing protein</fullName>
    </recommendedName>
</protein>
<evidence type="ECO:0000259" key="1">
    <source>
        <dbReference type="Pfam" id="PF03407"/>
    </source>
</evidence>
<dbReference type="GO" id="GO:0016757">
    <property type="term" value="F:glycosyltransferase activity"/>
    <property type="evidence" value="ECO:0007669"/>
    <property type="project" value="TreeGrafter"/>
</dbReference>
<dbReference type="AlphaFoldDB" id="A0A6C0B2K0"/>
<evidence type="ECO:0000313" key="2">
    <source>
        <dbReference type="EMBL" id="QHS86011.1"/>
    </source>
</evidence>
<dbReference type="Pfam" id="PF03407">
    <property type="entry name" value="Nucleotid_trans"/>
    <property type="match status" value="1"/>
</dbReference>
<accession>A0A6C0B2K0</accession>